<keyword evidence="2" id="KW-0479">Metal-binding</keyword>
<keyword evidence="5" id="KW-0408">Iron</keyword>
<dbReference type="AlphaFoldDB" id="A0A382HP90"/>
<evidence type="ECO:0000256" key="5">
    <source>
        <dbReference type="ARBA" id="ARBA00023004"/>
    </source>
</evidence>
<name>A0A382HP90_9ZZZZ</name>
<dbReference type="InterPro" id="IPR005123">
    <property type="entry name" value="Oxoglu/Fe-dep_dioxygenase_dom"/>
</dbReference>
<evidence type="ECO:0000313" key="7">
    <source>
        <dbReference type="EMBL" id="SVB89090.1"/>
    </source>
</evidence>
<dbReference type="InterPro" id="IPR006620">
    <property type="entry name" value="Pro_4_hyd_alph"/>
</dbReference>
<evidence type="ECO:0000256" key="4">
    <source>
        <dbReference type="ARBA" id="ARBA00023002"/>
    </source>
</evidence>
<dbReference type="Pfam" id="PF13640">
    <property type="entry name" value="2OG-FeII_Oxy_3"/>
    <property type="match status" value="1"/>
</dbReference>
<dbReference type="SMART" id="SM00702">
    <property type="entry name" value="P4Hc"/>
    <property type="match status" value="1"/>
</dbReference>
<comment type="cofactor">
    <cofactor evidence="1">
        <name>L-ascorbate</name>
        <dbReference type="ChEBI" id="CHEBI:38290"/>
    </cofactor>
</comment>
<keyword evidence="4" id="KW-0560">Oxidoreductase</keyword>
<keyword evidence="3" id="KW-0223">Dioxygenase</keyword>
<organism evidence="7">
    <name type="scientific">marine metagenome</name>
    <dbReference type="NCBI Taxonomy" id="408172"/>
    <lineage>
        <taxon>unclassified sequences</taxon>
        <taxon>metagenomes</taxon>
        <taxon>ecological metagenomes</taxon>
    </lineage>
</organism>
<protein>
    <recommendedName>
        <fullName evidence="6">Fe2OG dioxygenase domain-containing protein</fullName>
    </recommendedName>
</protein>
<dbReference type="Gene3D" id="2.60.120.620">
    <property type="entry name" value="q2cbj1_9rhob like domain"/>
    <property type="match status" value="1"/>
</dbReference>
<sequence length="176" mass="20131">MLAYSWQNLNPADVISKDGKGQKHEGRTGSNTWLEHDASPLIENVAKRISQMVRMPLENAEPFQVVYYKEGQLYDYHHDSFHESDESYNKDYVKTGGQRIVTALGYLRDVPQGGETGFCHHGLSVHPKAGTIVVWYNVNKETNERNDMSQHAGLPVIIGEKYAFNLWFREGKFKND</sequence>
<dbReference type="GO" id="GO:0004656">
    <property type="term" value="F:procollagen-proline 4-dioxygenase activity"/>
    <property type="evidence" value="ECO:0007669"/>
    <property type="project" value="TreeGrafter"/>
</dbReference>
<accession>A0A382HP90</accession>
<evidence type="ECO:0000256" key="3">
    <source>
        <dbReference type="ARBA" id="ARBA00022964"/>
    </source>
</evidence>
<evidence type="ECO:0000256" key="2">
    <source>
        <dbReference type="ARBA" id="ARBA00022723"/>
    </source>
</evidence>
<dbReference type="EMBL" id="UINC01062454">
    <property type="protein sequence ID" value="SVB89090.1"/>
    <property type="molecule type" value="Genomic_DNA"/>
</dbReference>
<evidence type="ECO:0000259" key="6">
    <source>
        <dbReference type="PROSITE" id="PS51471"/>
    </source>
</evidence>
<feature type="domain" description="Fe2OG dioxygenase" evidence="6">
    <location>
        <begin position="59"/>
        <end position="170"/>
    </location>
</feature>
<dbReference type="InterPro" id="IPR044862">
    <property type="entry name" value="Pro_4_hyd_alph_FE2OG_OXY"/>
</dbReference>
<proteinExistence type="predicted"/>
<reference evidence="7" key="1">
    <citation type="submission" date="2018-05" db="EMBL/GenBank/DDBJ databases">
        <authorList>
            <person name="Lanie J.A."/>
            <person name="Ng W.-L."/>
            <person name="Kazmierczak K.M."/>
            <person name="Andrzejewski T.M."/>
            <person name="Davidsen T.M."/>
            <person name="Wayne K.J."/>
            <person name="Tettelin H."/>
            <person name="Glass J.I."/>
            <person name="Rusch D."/>
            <person name="Podicherti R."/>
            <person name="Tsui H.-C.T."/>
            <person name="Winkler M.E."/>
        </authorList>
    </citation>
    <scope>NUCLEOTIDE SEQUENCE</scope>
</reference>
<dbReference type="GO" id="GO:0031418">
    <property type="term" value="F:L-ascorbic acid binding"/>
    <property type="evidence" value="ECO:0007669"/>
    <property type="project" value="InterPro"/>
</dbReference>
<dbReference type="GO" id="GO:0005506">
    <property type="term" value="F:iron ion binding"/>
    <property type="evidence" value="ECO:0007669"/>
    <property type="project" value="InterPro"/>
</dbReference>
<dbReference type="PROSITE" id="PS51471">
    <property type="entry name" value="FE2OG_OXY"/>
    <property type="match status" value="1"/>
</dbReference>
<dbReference type="PANTHER" id="PTHR10869:SF246">
    <property type="entry name" value="TRANSMEMBRANE PROLYL 4-HYDROXYLASE"/>
    <property type="match status" value="1"/>
</dbReference>
<evidence type="ECO:0000256" key="1">
    <source>
        <dbReference type="ARBA" id="ARBA00001961"/>
    </source>
</evidence>
<dbReference type="InterPro" id="IPR045054">
    <property type="entry name" value="P4HA-like"/>
</dbReference>
<dbReference type="GO" id="GO:0005783">
    <property type="term" value="C:endoplasmic reticulum"/>
    <property type="evidence" value="ECO:0007669"/>
    <property type="project" value="TreeGrafter"/>
</dbReference>
<dbReference type="PANTHER" id="PTHR10869">
    <property type="entry name" value="PROLYL 4-HYDROXYLASE ALPHA SUBUNIT"/>
    <property type="match status" value="1"/>
</dbReference>
<gene>
    <name evidence="7" type="ORF">METZ01_LOCUS241944</name>
</gene>